<proteinExistence type="predicted"/>
<feature type="non-terminal residue" evidence="1">
    <location>
        <position position="1"/>
    </location>
</feature>
<dbReference type="AlphaFoldDB" id="A0A0B6ZC17"/>
<gene>
    <name evidence="1" type="primary">ORF54596</name>
</gene>
<feature type="non-terminal residue" evidence="1">
    <location>
        <position position="77"/>
    </location>
</feature>
<name>A0A0B6ZC17_9EUPU</name>
<accession>A0A0B6ZC17</accession>
<dbReference type="EMBL" id="HACG01018435">
    <property type="protein sequence ID" value="CEK65300.1"/>
    <property type="molecule type" value="Transcribed_RNA"/>
</dbReference>
<evidence type="ECO:0000313" key="1">
    <source>
        <dbReference type="EMBL" id="CEK65300.1"/>
    </source>
</evidence>
<reference evidence="1" key="1">
    <citation type="submission" date="2014-12" db="EMBL/GenBank/DDBJ databases">
        <title>Insight into the proteome of Arion vulgaris.</title>
        <authorList>
            <person name="Aradska J."/>
            <person name="Bulat T."/>
            <person name="Smidak R."/>
            <person name="Sarate P."/>
            <person name="Gangsoo J."/>
            <person name="Sialana F."/>
            <person name="Bilban M."/>
            <person name="Lubec G."/>
        </authorList>
    </citation>
    <scope>NUCLEOTIDE SEQUENCE</scope>
    <source>
        <tissue evidence="1">Skin</tissue>
    </source>
</reference>
<protein>
    <submittedName>
        <fullName evidence="1">Uncharacterized protein</fullName>
    </submittedName>
</protein>
<sequence length="77" mass="8384">ENTNSFTGENTGTAMYTQTAVIEQTAGISETAVRPAEETVSYMRANISEETRQLSHERCNISAFIDNPQAASPSSNR</sequence>
<organism evidence="1">
    <name type="scientific">Arion vulgaris</name>
    <dbReference type="NCBI Taxonomy" id="1028688"/>
    <lineage>
        <taxon>Eukaryota</taxon>
        <taxon>Metazoa</taxon>
        <taxon>Spiralia</taxon>
        <taxon>Lophotrochozoa</taxon>
        <taxon>Mollusca</taxon>
        <taxon>Gastropoda</taxon>
        <taxon>Heterobranchia</taxon>
        <taxon>Euthyneura</taxon>
        <taxon>Panpulmonata</taxon>
        <taxon>Eupulmonata</taxon>
        <taxon>Stylommatophora</taxon>
        <taxon>Helicina</taxon>
        <taxon>Arionoidea</taxon>
        <taxon>Arionidae</taxon>
        <taxon>Arion</taxon>
    </lineage>
</organism>